<keyword evidence="2" id="KW-1185">Reference proteome</keyword>
<proteinExistence type="predicted"/>
<dbReference type="Proteomes" id="UP000646738">
    <property type="component" value="Unassembled WGS sequence"/>
</dbReference>
<sequence>MIQTRVGSVIMLSMADSYMNRFAGVFARRAGQAEAGERPSAGMRGSAS</sequence>
<gene>
    <name evidence="1" type="ORF">Srubr_48180</name>
</gene>
<name>A0ABQ3RGI2_STRRR</name>
<reference evidence="2" key="1">
    <citation type="submission" date="2023-07" db="EMBL/GenBank/DDBJ databases">
        <title>Whole genome shotgun sequence of Streptomyces achromogenes subsp. rubradiris NBRC 14000.</title>
        <authorList>
            <person name="Komaki H."/>
            <person name="Tamura T."/>
        </authorList>
    </citation>
    <scope>NUCLEOTIDE SEQUENCE [LARGE SCALE GENOMIC DNA]</scope>
    <source>
        <strain evidence="2">NBRC 14000</strain>
    </source>
</reference>
<evidence type="ECO:0000313" key="1">
    <source>
        <dbReference type="EMBL" id="GHI54972.1"/>
    </source>
</evidence>
<organism evidence="1 2">
    <name type="scientific">Streptomyces rubradiris</name>
    <name type="common">Streptomyces achromogenes subsp. rubradiris</name>
    <dbReference type="NCBI Taxonomy" id="285531"/>
    <lineage>
        <taxon>Bacteria</taxon>
        <taxon>Bacillati</taxon>
        <taxon>Actinomycetota</taxon>
        <taxon>Actinomycetes</taxon>
        <taxon>Kitasatosporales</taxon>
        <taxon>Streptomycetaceae</taxon>
        <taxon>Streptomyces</taxon>
    </lineage>
</organism>
<protein>
    <submittedName>
        <fullName evidence="1">Uncharacterized protein</fullName>
    </submittedName>
</protein>
<comment type="caution">
    <text evidence="1">The sequence shown here is derived from an EMBL/GenBank/DDBJ whole genome shotgun (WGS) entry which is preliminary data.</text>
</comment>
<accession>A0ABQ3RGI2</accession>
<dbReference type="EMBL" id="BNEA01000015">
    <property type="protein sequence ID" value="GHI54972.1"/>
    <property type="molecule type" value="Genomic_DNA"/>
</dbReference>
<evidence type="ECO:0000313" key="2">
    <source>
        <dbReference type="Proteomes" id="UP000646738"/>
    </source>
</evidence>